<dbReference type="PROSITE" id="PS50920">
    <property type="entry name" value="SOLCAR"/>
    <property type="match status" value="3"/>
</dbReference>
<evidence type="ECO:0000256" key="7">
    <source>
        <dbReference type="ARBA" id="ARBA00023136"/>
    </source>
</evidence>
<keyword evidence="10" id="KW-1185">Reference proteome</keyword>
<keyword evidence="6" id="KW-1133">Transmembrane helix</keyword>
<dbReference type="GeneID" id="100203455"/>
<comment type="subcellular location">
    <subcellularLocation>
        <location evidence="1">Membrane</location>
        <topology evidence="1">Multi-pass membrane protein</topology>
    </subcellularLocation>
</comment>
<gene>
    <name evidence="11" type="primary">LOC100203455</name>
</gene>
<dbReference type="InterPro" id="IPR023395">
    <property type="entry name" value="MCP_dom_sf"/>
</dbReference>
<keyword evidence="7 8" id="KW-0472">Membrane</keyword>
<evidence type="ECO:0000256" key="4">
    <source>
        <dbReference type="ARBA" id="ARBA00022692"/>
    </source>
</evidence>
<evidence type="ECO:0000256" key="8">
    <source>
        <dbReference type="PROSITE-ProRule" id="PRU00282"/>
    </source>
</evidence>
<feature type="repeat" description="Solcar" evidence="8">
    <location>
        <begin position="136"/>
        <end position="227"/>
    </location>
</feature>
<evidence type="ECO:0000256" key="3">
    <source>
        <dbReference type="ARBA" id="ARBA00022448"/>
    </source>
</evidence>
<keyword evidence="3 9" id="KW-0813">Transport</keyword>
<dbReference type="RefSeq" id="XP_065659707.1">
    <property type="nucleotide sequence ID" value="XM_065803635.1"/>
</dbReference>
<dbReference type="InterPro" id="IPR002067">
    <property type="entry name" value="MCP"/>
</dbReference>
<feature type="repeat" description="Solcar" evidence="8">
    <location>
        <begin position="33"/>
        <end position="128"/>
    </location>
</feature>
<dbReference type="SUPFAM" id="SSF103506">
    <property type="entry name" value="Mitochondrial carrier"/>
    <property type="match status" value="1"/>
</dbReference>
<feature type="repeat" description="Solcar" evidence="8">
    <location>
        <begin position="236"/>
        <end position="326"/>
    </location>
</feature>
<evidence type="ECO:0000256" key="6">
    <source>
        <dbReference type="ARBA" id="ARBA00022989"/>
    </source>
</evidence>
<evidence type="ECO:0000313" key="11">
    <source>
        <dbReference type="RefSeq" id="XP_065659707.1"/>
    </source>
</evidence>
<keyword evidence="4 8" id="KW-0812">Transmembrane</keyword>
<dbReference type="Pfam" id="PF00153">
    <property type="entry name" value="Mito_carr"/>
    <property type="match status" value="3"/>
</dbReference>
<dbReference type="Proteomes" id="UP001652625">
    <property type="component" value="Chromosome 08"/>
</dbReference>
<comment type="similarity">
    <text evidence="2 9">Belongs to the mitochondrial carrier (TC 2.A.29) family.</text>
</comment>
<organism evidence="10 11">
    <name type="scientific">Hydra vulgaris</name>
    <name type="common">Hydra</name>
    <name type="synonym">Hydra attenuata</name>
    <dbReference type="NCBI Taxonomy" id="6087"/>
    <lineage>
        <taxon>Eukaryota</taxon>
        <taxon>Metazoa</taxon>
        <taxon>Cnidaria</taxon>
        <taxon>Hydrozoa</taxon>
        <taxon>Hydroidolina</taxon>
        <taxon>Anthoathecata</taxon>
        <taxon>Aplanulata</taxon>
        <taxon>Hydridae</taxon>
        <taxon>Hydra</taxon>
    </lineage>
</organism>
<sequence length="332" mass="37205">MKKFYLKRYLVYNTSFVEMVFPLDNPNPIRKRYEDYIRFFCSAVAVSSAAFLTNPIDVVKVRIQLDNALSENKNIFANRKYKGLVRGVSLIVREEGFKGLYKGVVPSVLRDGTYSTLRLGSYEPAKNFLGASSVYAPLWKKLLAGAIVGGISSAICNPTDVVKIRMQAEGALQIGEKPRYNSTFSAFRDILKTEGVRGLWKGVVPTVIRASILTASQIPTYDHTKCLVLRNNIMDDGLRLHFVASMFSGLVTAFMTNPVDVIKTRIMSENVVANKSLVYVSTTACFAKILKSEGVLGFYKGFMPNWMRLGPHTVITFLIFERLRYAFGLKPL</sequence>
<name>A0ABM4CDG4_HYDVU</name>
<accession>A0ABM4CDG4</accession>
<keyword evidence="5" id="KW-0677">Repeat</keyword>
<dbReference type="InterPro" id="IPR050391">
    <property type="entry name" value="Mito_Metabolite_Transporter"/>
</dbReference>
<evidence type="ECO:0000256" key="1">
    <source>
        <dbReference type="ARBA" id="ARBA00004141"/>
    </source>
</evidence>
<evidence type="ECO:0000313" key="10">
    <source>
        <dbReference type="Proteomes" id="UP001652625"/>
    </source>
</evidence>
<protein>
    <submittedName>
        <fullName evidence="11">Mitochondrial substrate carrier family protein ucpB</fullName>
    </submittedName>
</protein>
<dbReference type="PRINTS" id="PR00784">
    <property type="entry name" value="MTUNCOUPLING"/>
</dbReference>
<proteinExistence type="inferred from homology"/>
<reference evidence="11" key="1">
    <citation type="submission" date="2025-08" db="UniProtKB">
        <authorList>
            <consortium name="RefSeq"/>
        </authorList>
    </citation>
    <scope>IDENTIFICATION</scope>
</reference>
<dbReference type="Gene3D" id="1.50.40.10">
    <property type="entry name" value="Mitochondrial carrier domain"/>
    <property type="match status" value="1"/>
</dbReference>
<evidence type="ECO:0000256" key="9">
    <source>
        <dbReference type="RuleBase" id="RU000488"/>
    </source>
</evidence>
<evidence type="ECO:0000256" key="5">
    <source>
        <dbReference type="ARBA" id="ARBA00022737"/>
    </source>
</evidence>
<dbReference type="InterPro" id="IPR018108">
    <property type="entry name" value="MCP_transmembrane"/>
</dbReference>
<evidence type="ECO:0000256" key="2">
    <source>
        <dbReference type="ARBA" id="ARBA00006375"/>
    </source>
</evidence>
<dbReference type="PANTHER" id="PTHR45618">
    <property type="entry name" value="MITOCHONDRIAL DICARBOXYLATE CARRIER-RELATED"/>
    <property type="match status" value="1"/>
</dbReference>